<reference evidence="2" key="1">
    <citation type="journal article" date="2020" name="mSystems">
        <title>Genome- and Community-Level Interaction Insights into Carbon Utilization and Element Cycling Functions of Hydrothermarchaeota in Hydrothermal Sediment.</title>
        <authorList>
            <person name="Zhou Z."/>
            <person name="Liu Y."/>
            <person name="Xu W."/>
            <person name="Pan J."/>
            <person name="Luo Z.H."/>
            <person name="Li M."/>
        </authorList>
    </citation>
    <scope>NUCLEOTIDE SEQUENCE [LARGE SCALE GENOMIC DNA]</scope>
    <source>
        <strain evidence="2">HyVt-389</strain>
    </source>
</reference>
<feature type="domain" description="PIN" evidence="1">
    <location>
        <begin position="8"/>
        <end position="132"/>
    </location>
</feature>
<evidence type="ECO:0000313" key="2">
    <source>
        <dbReference type="EMBL" id="HEC68388.1"/>
    </source>
</evidence>
<comment type="caution">
    <text evidence="2">The sequence shown here is derived from an EMBL/GenBank/DDBJ whole genome shotgun (WGS) entry which is preliminary data.</text>
</comment>
<gene>
    <name evidence="2" type="ORF">ENI35_06235</name>
</gene>
<name>A0A7C1VLW2_DESA2</name>
<evidence type="ECO:0000259" key="1">
    <source>
        <dbReference type="Pfam" id="PF01850"/>
    </source>
</evidence>
<dbReference type="EMBL" id="DRIH01000220">
    <property type="protein sequence ID" value="HEC68388.1"/>
    <property type="molecule type" value="Genomic_DNA"/>
</dbReference>
<dbReference type="Gene3D" id="3.40.50.1010">
    <property type="entry name" value="5'-nuclease"/>
    <property type="match status" value="1"/>
</dbReference>
<dbReference type="SUPFAM" id="SSF88723">
    <property type="entry name" value="PIN domain-like"/>
    <property type="match status" value="1"/>
</dbReference>
<dbReference type="InterPro" id="IPR002716">
    <property type="entry name" value="PIN_dom"/>
</dbReference>
<dbReference type="InterPro" id="IPR029060">
    <property type="entry name" value="PIN-like_dom_sf"/>
</dbReference>
<dbReference type="CDD" id="cd18692">
    <property type="entry name" value="PIN_VapC-like"/>
    <property type="match status" value="1"/>
</dbReference>
<dbReference type="Proteomes" id="UP000885738">
    <property type="component" value="Unassembled WGS sequence"/>
</dbReference>
<organism evidence="2">
    <name type="scientific">Desulfofervidus auxilii</name>
    <dbReference type="NCBI Taxonomy" id="1621989"/>
    <lineage>
        <taxon>Bacteria</taxon>
        <taxon>Pseudomonadati</taxon>
        <taxon>Thermodesulfobacteriota</taxon>
        <taxon>Candidatus Desulfofervidia</taxon>
        <taxon>Candidatus Desulfofervidales</taxon>
        <taxon>Candidatus Desulfofervidaceae</taxon>
        <taxon>Candidatus Desulfofervidus</taxon>
    </lineage>
</organism>
<dbReference type="Pfam" id="PF01850">
    <property type="entry name" value="PIN"/>
    <property type="match status" value="1"/>
</dbReference>
<proteinExistence type="predicted"/>
<sequence length="147" mass="17404">MNFMKDRVFFDSNIIIYLFDKSEKDKHELVKYLFYKNLQENISYISTQVINEFIVIASQKIKSPLSLEEIKKRIDFLNTVLNINIIGLNTCYKAVDLRLRHKYSYWDSLIIASALENDCSILYTEDLQHEQVIESKLKIINPFEKQG</sequence>
<dbReference type="AlphaFoldDB" id="A0A7C1VLW2"/>
<accession>A0A7C1VLW2</accession>
<protein>
    <submittedName>
        <fullName evidence="2">PIN domain-containing protein</fullName>
    </submittedName>
</protein>